<dbReference type="STRING" id="296218.AWN68_14535"/>
<accession>A0A150XUN3</accession>
<organism evidence="3 4">
    <name type="scientific">Roseivirga echinicomitans</name>
    <dbReference type="NCBI Taxonomy" id="296218"/>
    <lineage>
        <taxon>Bacteria</taxon>
        <taxon>Pseudomonadati</taxon>
        <taxon>Bacteroidota</taxon>
        <taxon>Cytophagia</taxon>
        <taxon>Cytophagales</taxon>
        <taxon>Roseivirgaceae</taxon>
        <taxon>Roseivirga</taxon>
    </lineage>
</organism>
<name>A0A150XUN3_9BACT</name>
<dbReference type="RefSeq" id="WP_068412445.1">
    <property type="nucleotide sequence ID" value="NZ_LRDB01000003.1"/>
</dbReference>
<dbReference type="SUPFAM" id="SSF52402">
    <property type="entry name" value="Adenine nucleotide alpha hydrolases-like"/>
    <property type="match status" value="2"/>
</dbReference>
<dbReference type="InterPro" id="IPR006015">
    <property type="entry name" value="Universal_stress_UspA"/>
</dbReference>
<dbReference type="PANTHER" id="PTHR46268">
    <property type="entry name" value="STRESS RESPONSE PROTEIN NHAX"/>
    <property type="match status" value="1"/>
</dbReference>
<dbReference type="PRINTS" id="PR01438">
    <property type="entry name" value="UNVRSLSTRESS"/>
</dbReference>
<dbReference type="PANTHER" id="PTHR46268:SF22">
    <property type="entry name" value="SENSOR PROTEIN KDPD-RELATED"/>
    <property type="match status" value="1"/>
</dbReference>
<comment type="caution">
    <text evidence="3">The sequence shown here is derived from an EMBL/GenBank/DDBJ whole genome shotgun (WGS) entry which is preliminary data.</text>
</comment>
<dbReference type="CDD" id="cd00293">
    <property type="entry name" value="USP-like"/>
    <property type="match status" value="2"/>
</dbReference>
<evidence type="ECO:0000313" key="3">
    <source>
        <dbReference type="EMBL" id="KYG82468.1"/>
    </source>
</evidence>
<evidence type="ECO:0000259" key="2">
    <source>
        <dbReference type="Pfam" id="PF00582"/>
    </source>
</evidence>
<evidence type="ECO:0000313" key="4">
    <source>
        <dbReference type="Proteomes" id="UP000075615"/>
    </source>
</evidence>
<dbReference type="OrthoDB" id="9788959at2"/>
<reference evidence="3 4" key="1">
    <citation type="submission" date="2016-01" db="EMBL/GenBank/DDBJ databases">
        <title>Genome sequencing of Roseivirga echinicomitans KMM 6058.</title>
        <authorList>
            <person name="Selvaratnam C."/>
            <person name="Thevarajoo S."/>
            <person name="Goh K.M."/>
            <person name="Ee R."/>
            <person name="Chan K.-G."/>
            <person name="Chong C.S."/>
        </authorList>
    </citation>
    <scope>NUCLEOTIDE SEQUENCE [LARGE SCALE GENOMIC DNA]</scope>
    <source>
        <strain evidence="3 4">KMM 6058</strain>
    </source>
</reference>
<gene>
    <name evidence="3" type="ORF">AWN68_14535</name>
</gene>
<feature type="domain" description="UspA" evidence="2">
    <location>
        <begin position="3"/>
        <end position="142"/>
    </location>
</feature>
<dbReference type="InterPro" id="IPR014729">
    <property type="entry name" value="Rossmann-like_a/b/a_fold"/>
</dbReference>
<dbReference type="Pfam" id="PF00582">
    <property type="entry name" value="Usp"/>
    <property type="match status" value="1"/>
</dbReference>
<dbReference type="Gene3D" id="3.40.50.620">
    <property type="entry name" value="HUPs"/>
    <property type="match status" value="2"/>
</dbReference>
<protein>
    <recommendedName>
        <fullName evidence="2">UspA domain-containing protein</fullName>
    </recommendedName>
</protein>
<dbReference type="InterPro" id="IPR006016">
    <property type="entry name" value="UspA"/>
</dbReference>
<keyword evidence="4" id="KW-1185">Reference proteome</keyword>
<sequence length="275" mass="31019">MTFNKILVPTDFSDCANHALKMAIEIAERTNSELLVTHINPIPAGGDALFFINKETLDSNEEEVQTDFNRLFIAFPHLRKINHRFIVETGISMDLMLDIAKKEKVDLIIMGTKGCSNKVEAFFGSNTYWVIKKTKVPVLAVPKDAHIDSISKVLLATDFEQGNRTGIQALVNMAEIFGAEIDIVHVAKDKVPVEVSINPDLVMNWGAQMKNIDHQYHFIAHDDLEAGIMHYAVEHKIQLLAILSRKTDLINRLFHKSLSKKLVYHSKLPLLVIPE</sequence>
<dbReference type="Proteomes" id="UP000075615">
    <property type="component" value="Unassembled WGS sequence"/>
</dbReference>
<comment type="similarity">
    <text evidence="1">Belongs to the universal stress protein A family.</text>
</comment>
<proteinExistence type="inferred from homology"/>
<dbReference type="EMBL" id="LRDB01000003">
    <property type="protein sequence ID" value="KYG82468.1"/>
    <property type="molecule type" value="Genomic_DNA"/>
</dbReference>
<dbReference type="AlphaFoldDB" id="A0A150XUN3"/>
<evidence type="ECO:0000256" key="1">
    <source>
        <dbReference type="ARBA" id="ARBA00008791"/>
    </source>
</evidence>